<reference evidence="2" key="1">
    <citation type="submission" date="2021-01" db="EMBL/GenBank/DDBJ databases">
        <authorList>
            <person name="Corre E."/>
            <person name="Pelletier E."/>
            <person name="Niang G."/>
            <person name="Scheremetjew M."/>
            <person name="Finn R."/>
            <person name="Kale V."/>
            <person name="Holt S."/>
            <person name="Cochrane G."/>
            <person name="Meng A."/>
            <person name="Brown T."/>
            <person name="Cohen L."/>
        </authorList>
    </citation>
    <scope>NUCLEOTIDE SEQUENCE</scope>
</reference>
<protein>
    <submittedName>
        <fullName evidence="2">Uncharacterized protein</fullName>
    </submittedName>
</protein>
<organism evidence="2">
    <name type="scientific">Noctiluca scintillans</name>
    <name type="common">Sea sparkle</name>
    <name type="synonym">Red tide dinoflagellate</name>
    <dbReference type="NCBI Taxonomy" id="2966"/>
    <lineage>
        <taxon>Eukaryota</taxon>
        <taxon>Sar</taxon>
        <taxon>Alveolata</taxon>
        <taxon>Dinophyceae</taxon>
        <taxon>Noctilucales</taxon>
        <taxon>Noctilucaceae</taxon>
        <taxon>Noctiluca</taxon>
    </lineage>
</organism>
<name>A0A7S0ZSJ7_NOCSC</name>
<evidence type="ECO:0000256" key="1">
    <source>
        <dbReference type="SAM" id="MobiDB-lite"/>
    </source>
</evidence>
<feature type="region of interest" description="Disordered" evidence="1">
    <location>
        <begin position="83"/>
        <end position="117"/>
    </location>
</feature>
<gene>
    <name evidence="2" type="ORF">NSCI0253_LOCUS5378</name>
</gene>
<dbReference type="AlphaFoldDB" id="A0A7S0ZSJ7"/>
<feature type="compositionally biased region" description="Basic and acidic residues" evidence="1">
    <location>
        <begin position="95"/>
        <end position="106"/>
    </location>
</feature>
<proteinExistence type="predicted"/>
<dbReference type="EMBL" id="HBFQ01007682">
    <property type="protein sequence ID" value="CAD8831031.1"/>
    <property type="molecule type" value="Transcribed_RNA"/>
</dbReference>
<evidence type="ECO:0000313" key="2">
    <source>
        <dbReference type="EMBL" id="CAD8831031.1"/>
    </source>
</evidence>
<sequence length="311" mass="35244">MAEYELLLTPERSRDRAFTIEAEYAAEPCVYQMMSPHETPLSPRAAKECETSLIEAEYSAEPTVFQMTPPGTPEKLRKSLFSSGSLWKSPGSPEESPRRDFCESPRRSPRKSWCGGSARDEALGKLQDGFFSAAHLLQDLGSGKMQAEKAWNCCVKWEKLRAAKEKAEWIPATVVKVGRRSLGSDNHQRVYAGFEDDVHTEALRSEDEGSKEVNISSTLAFCQERFSGMMNGKRYKHRQSWPQRDIEVSKRGRGRTGHRGSVEIEPALDFKALEEAVRRKNREVSFRVFADWRSVAKASSLTRRRLEFGDA</sequence>
<accession>A0A7S0ZSJ7</accession>